<feature type="domain" description="Alpha/beta hydrolase fold-3" evidence="2">
    <location>
        <begin position="24"/>
        <end position="81"/>
    </location>
</feature>
<evidence type="ECO:0000313" key="4">
    <source>
        <dbReference type="Proteomes" id="UP000053617"/>
    </source>
</evidence>
<dbReference type="AlphaFoldDB" id="A0A0D2IV48"/>
<dbReference type="EMBL" id="KN847482">
    <property type="protein sequence ID" value="KIX00580.1"/>
    <property type="molecule type" value="Genomic_DNA"/>
</dbReference>
<dbReference type="SUPFAM" id="SSF53474">
    <property type="entry name" value="alpha/beta-Hydrolases"/>
    <property type="match status" value="1"/>
</dbReference>
<sequence>MATLYSPRSKSKTSTSTKRACVYNVHGGGQIAGNRFSALSWIASWFDGIDIVPITVEYRLAPEHHTPAAPNDAFCGLVWVAGVAPAFIDAGGAEVFRDEDVAYASQLWKCGVPADLHIWAEGFMALSRSVSSRPSQKKLRPRQRHG</sequence>
<dbReference type="Proteomes" id="UP000053617">
    <property type="component" value="Unassembled WGS sequence"/>
</dbReference>
<dbReference type="PANTHER" id="PTHR48081:SF8">
    <property type="entry name" value="ALPHA_BETA HYDROLASE FOLD-3 DOMAIN-CONTAINING PROTEIN-RELATED"/>
    <property type="match status" value="1"/>
</dbReference>
<reference evidence="3 4" key="1">
    <citation type="submission" date="2015-01" db="EMBL/GenBank/DDBJ databases">
        <title>The Genome Sequence of Rhinocladiella mackenzie CBS 650.93.</title>
        <authorList>
            <consortium name="The Broad Institute Genomics Platform"/>
            <person name="Cuomo C."/>
            <person name="de Hoog S."/>
            <person name="Gorbushina A."/>
            <person name="Stielow B."/>
            <person name="Teixiera M."/>
            <person name="Abouelleil A."/>
            <person name="Chapman S.B."/>
            <person name="Priest M."/>
            <person name="Young S.K."/>
            <person name="Wortman J."/>
            <person name="Nusbaum C."/>
            <person name="Birren B."/>
        </authorList>
    </citation>
    <scope>NUCLEOTIDE SEQUENCE [LARGE SCALE GENOMIC DNA]</scope>
    <source>
        <strain evidence="3 4">CBS 650.93</strain>
    </source>
</reference>
<dbReference type="HOGENOM" id="CLU_1778495_0_0_1"/>
<proteinExistence type="predicted"/>
<dbReference type="InterPro" id="IPR029058">
    <property type="entry name" value="AB_hydrolase_fold"/>
</dbReference>
<dbReference type="VEuPathDB" id="FungiDB:Z518_09645"/>
<evidence type="ECO:0000259" key="2">
    <source>
        <dbReference type="Pfam" id="PF07859"/>
    </source>
</evidence>
<protein>
    <submittedName>
        <fullName evidence="3">Rhinocladiella mackenziei CBS 650.93 unplaced genomic scaffold supercont1.8, whole genome shotgun sequence</fullName>
    </submittedName>
</protein>
<keyword evidence="1" id="KW-0378">Hydrolase</keyword>
<dbReference type="InterPro" id="IPR013094">
    <property type="entry name" value="AB_hydrolase_3"/>
</dbReference>
<dbReference type="OrthoDB" id="433474at2759"/>
<gene>
    <name evidence="3" type="ORF">Z518_09645</name>
</gene>
<dbReference type="InterPro" id="IPR050300">
    <property type="entry name" value="GDXG_lipolytic_enzyme"/>
</dbReference>
<dbReference type="PANTHER" id="PTHR48081">
    <property type="entry name" value="AB HYDROLASE SUPERFAMILY PROTEIN C4A8.06C"/>
    <property type="match status" value="1"/>
</dbReference>
<dbReference type="GeneID" id="25297716"/>
<dbReference type="Pfam" id="PF07859">
    <property type="entry name" value="Abhydrolase_3"/>
    <property type="match status" value="1"/>
</dbReference>
<keyword evidence="4" id="KW-1185">Reference proteome</keyword>
<dbReference type="GO" id="GO:0016787">
    <property type="term" value="F:hydrolase activity"/>
    <property type="evidence" value="ECO:0007669"/>
    <property type="project" value="UniProtKB-KW"/>
</dbReference>
<dbReference type="RefSeq" id="XP_013267716.1">
    <property type="nucleotide sequence ID" value="XM_013412262.1"/>
</dbReference>
<evidence type="ECO:0000313" key="3">
    <source>
        <dbReference type="EMBL" id="KIX00580.1"/>
    </source>
</evidence>
<accession>A0A0D2IV48</accession>
<dbReference type="STRING" id="1442369.A0A0D2IV48"/>
<name>A0A0D2IV48_9EURO</name>
<organism evidence="3 4">
    <name type="scientific">Rhinocladiella mackenziei CBS 650.93</name>
    <dbReference type="NCBI Taxonomy" id="1442369"/>
    <lineage>
        <taxon>Eukaryota</taxon>
        <taxon>Fungi</taxon>
        <taxon>Dikarya</taxon>
        <taxon>Ascomycota</taxon>
        <taxon>Pezizomycotina</taxon>
        <taxon>Eurotiomycetes</taxon>
        <taxon>Chaetothyriomycetidae</taxon>
        <taxon>Chaetothyriales</taxon>
        <taxon>Herpotrichiellaceae</taxon>
        <taxon>Rhinocladiella</taxon>
    </lineage>
</organism>
<evidence type="ECO:0000256" key="1">
    <source>
        <dbReference type="ARBA" id="ARBA00022801"/>
    </source>
</evidence>
<dbReference type="Gene3D" id="3.40.50.1820">
    <property type="entry name" value="alpha/beta hydrolase"/>
    <property type="match status" value="2"/>
</dbReference>